<dbReference type="AlphaFoldDB" id="A0A919SBJ6"/>
<accession>A0A919SBJ6</accession>
<organism evidence="1 2">
    <name type="scientific">Winogradskya consettensis</name>
    <dbReference type="NCBI Taxonomy" id="113560"/>
    <lineage>
        <taxon>Bacteria</taxon>
        <taxon>Bacillati</taxon>
        <taxon>Actinomycetota</taxon>
        <taxon>Actinomycetes</taxon>
        <taxon>Micromonosporales</taxon>
        <taxon>Micromonosporaceae</taxon>
        <taxon>Winogradskya</taxon>
    </lineage>
</organism>
<proteinExistence type="predicted"/>
<dbReference type="Proteomes" id="UP000680865">
    <property type="component" value="Unassembled WGS sequence"/>
</dbReference>
<keyword evidence="2" id="KW-1185">Reference proteome</keyword>
<name>A0A919SBJ6_9ACTN</name>
<dbReference type="RefSeq" id="WP_212996538.1">
    <property type="nucleotide sequence ID" value="NZ_BAAATW010000005.1"/>
</dbReference>
<sequence length="67" mass="7475">MRAIREADWNSRRTLQVGTAGEIPVHWCIEDGTVTALIGPDHETWHIAFLMPVATVDRLVTEAADFS</sequence>
<evidence type="ECO:0000313" key="2">
    <source>
        <dbReference type="Proteomes" id="UP000680865"/>
    </source>
</evidence>
<comment type="caution">
    <text evidence="1">The sequence shown here is derived from an EMBL/GenBank/DDBJ whole genome shotgun (WGS) entry which is preliminary data.</text>
</comment>
<protein>
    <submittedName>
        <fullName evidence="1">Uncharacterized protein</fullName>
    </submittedName>
</protein>
<reference evidence="1" key="1">
    <citation type="submission" date="2021-03" db="EMBL/GenBank/DDBJ databases">
        <title>Whole genome shotgun sequence of Actinoplanes consettensis NBRC 14913.</title>
        <authorList>
            <person name="Komaki H."/>
            <person name="Tamura T."/>
        </authorList>
    </citation>
    <scope>NUCLEOTIDE SEQUENCE</scope>
    <source>
        <strain evidence="1">NBRC 14913</strain>
    </source>
</reference>
<evidence type="ECO:0000313" key="1">
    <source>
        <dbReference type="EMBL" id="GIM69585.1"/>
    </source>
</evidence>
<gene>
    <name evidence="1" type="ORF">Aco04nite_15970</name>
</gene>
<dbReference type="EMBL" id="BOQP01000007">
    <property type="protein sequence ID" value="GIM69585.1"/>
    <property type="molecule type" value="Genomic_DNA"/>
</dbReference>